<dbReference type="SUPFAM" id="SSF90123">
    <property type="entry name" value="ABC transporter transmembrane region"/>
    <property type="match status" value="1"/>
</dbReference>
<dbReference type="CDD" id="cd03228">
    <property type="entry name" value="ABCC_MRP_Like"/>
    <property type="match status" value="1"/>
</dbReference>
<gene>
    <name evidence="10" type="ORF">FLL45_21920</name>
</gene>
<dbReference type="InterPro" id="IPR027417">
    <property type="entry name" value="P-loop_NTPase"/>
</dbReference>
<evidence type="ECO:0000256" key="6">
    <source>
        <dbReference type="ARBA" id="ARBA00023136"/>
    </source>
</evidence>
<dbReference type="PANTHER" id="PTHR24221:SF654">
    <property type="entry name" value="ATP-BINDING CASSETTE SUB-FAMILY B MEMBER 6"/>
    <property type="match status" value="1"/>
</dbReference>
<keyword evidence="4 10" id="KW-0067">ATP-binding</keyword>
<dbReference type="SMART" id="SM00382">
    <property type="entry name" value="AAA"/>
    <property type="match status" value="1"/>
</dbReference>
<dbReference type="EMBL" id="VIKR01000007">
    <property type="protein sequence ID" value="TQV70987.1"/>
    <property type="molecule type" value="Genomic_DNA"/>
</dbReference>
<proteinExistence type="predicted"/>
<dbReference type="AlphaFoldDB" id="A0A545T190"/>
<feature type="transmembrane region" description="Helical" evidence="7">
    <location>
        <begin position="20"/>
        <end position="48"/>
    </location>
</feature>
<dbReference type="Gene3D" id="1.20.1560.10">
    <property type="entry name" value="ABC transporter type 1, transmembrane domain"/>
    <property type="match status" value="1"/>
</dbReference>
<dbReference type="GO" id="GO:0016887">
    <property type="term" value="F:ATP hydrolysis activity"/>
    <property type="evidence" value="ECO:0007669"/>
    <property type="project" value="InterPro"/>
</dbReference>
<evidence type="ECO:0000256" key="4">
    <source>
        <dbReference type="ARBA" id="ARBA00022840"/>
    </source>
</evidence>
<feature type="transmembrane region" description="Helical" evidence="7">
    <location>
        <begin position="181"/>
        <end position="198"/>
    </location>
</feature>
<dbReference type="Proteomes" id="UP000317839">
    <property type="component" value="Unassembled WGS sequence"/>
</dbReference>
<dbReference type="InterPro" id="IPR017871">
    <property type="entry name" value="ABC_transporter-like_CS"/>
</dbReference>
<keyword evidence="3" id="KW-0547">Nucleotide-binding</keyword>
<dbReference type="Pfam" id="PF00005">
    <property type="entry name" value="ABC_tran"/>
    <property type="match status" value="1"/>
</dbReference>
<dbReference type="PROSITE" id="PS00211">
    <property type="entry name" value="ABC_TRANSPORTER_1"/>
    <property type="match status" value="1"/>
</dbReference>
<feature type="domain" description="ABC transporter" evidence="8">
    <location>
        <begin position="355"/>
        <end position="571"/>
    </location>
</feature>
<dbReference type="InterPro" id="IPR036640">
    <property type="entry name" value="ABC1_TM_sf"/>
</dbReference>
<dbReference type="RefSeq" id="WP_142944204.1">
    <property type="nucleotide sequence ID" value="NZ_VIKR01000007.1"/>
</dbReference>
<sequence length="571" mass="64067">MYKKFLLIYGLMNQADKRRLLLIVVLSLVNGVLGVAGIASIVPFIGLISEPELIETNEYLIAFSSYTGISEYSELVVAFAIISFILVLAGNVLSASDVWVSAKFGYFKERQLSGQLLTNYLQADDLEFAKQKQSERVKSVLADVDRVILDTLFAQIDMFASMVMASLIFILLLVVDYQATLIVSAAIIAVYLLVYQIASKRLDRLGKEFADIETDLYSDVLEALKLHREIKLARIQAFFVDRYSETFRDMITNRLKYELISLVPQRVIETIGYASILMIAIYFALEESLGASSLTLIGVYAFAMYRLMPAVEEIFDSFEQIQFGSAILRRLVKQLTKEQPTQIFEPIELKSSSVLKLANISFAYRSNQPLLLNNINLAFELEKFHCIMGKTGCGKSTLLNIICGFYRPNKGTITLDNQAIDLYENNAWQDQVGYVPAKVNLMDVSLAENIALGFDEQQIDNNRLQSLLELVELDSLVGSLKEGVSAIVGDNGLSFSSGQIQKIGLARALYRQPKLLILDESTDALDLASEKRILSKIKKEFQLTIIFVSHRPSVTEFADQIIDLEQTLVRD</sequence>
<accession>A0A545T190</accession>
<organism evidence="10 11">
    <name type="scientific">Aliikangiella marina</name>
    <dbReference type="NCBI Taxonomy" id="1712262"/>
    <lineage>
        <taxon>Bacteria</taxon>
        <taxon>Pseudomonadati</taxon>
        <taxon>Pseudomonadota</taxon>
        <taxon>Gammaproteobacteria</taxon>
        <taxon>Oceanospirillales</taxon>
        <taxon>Pleioneaceae</taxon>
        <taxon>Aliikangiella</taxon>
    </lineage>
</organism>
<dbReference type="InterPro" id="IPR003439">
    <property type="entry name" value="ABC_transporter-like_ATP-bd"/>
</dbReference>
<dbReference type="PROSITE" id="PS50893">
    <property type="entry name" value="ABC_TRANSPORTER_2"/>
    <property type="match status" value="1"/>
</dbReference>
<feature type="transmembrane region" description="Helical" evidence="7">
    <location>
        <begin position="156"/>
        <end position="175"/>
    </location>
</feature>
<name>A0A545T190_9GAMM</name>
<evidence type="ECO:0000256" key="3">
    <source>
        <dbReference type="ARBA" id="ARBA00022741"/>
    </source>
</evidence>
<comment type="caution">
    <text evidence="10">The sequence shown here is derived from an EMBL/GenBank/DDBJ whole genome shotgun (WGS) entry which is preliminary data.</text>
</comment>
<dbReference type="GO" id="GO:0140359">
    <property type="term" value="F:ABC-type transporter activity"/>
    <property type="evidence" value="ECO:0007669"/>
    <property type="project" value="InterPro"/>
</dbReference>
<dbReference type="SUPFAM" id="SSF52540">
    <property type="entry name" value="P-loop containing nucleoside triphosphate hydrolases"/>
    <property type="match status" value="1"/>
</dbReference>
<dbReference type="Pfam" id="PF00664">
    <property type="entry name" value="ABC_membrane"/>
    <property type="match status" value="1"/>
</dbReference>
<protein>
    <submittedName>
        <fullName evidence="10">ABC transporter ATP-binding protein</fullName>
    </submittedName>
</protein>
<evidence type="ECO:0000259" key="9">
    <source>
        <dbReference type="PROSITE" id="PS50929"/>
    </source>
</evidence>
<keyword evidence="2 7" id="KW-0812">Transmembrane</keyword>
<evidence type="ECO:0000256" key="1">
    <source>
        <dbReference type="ARBA" id="ARBA00004651"/>
    </source>
</evidence>
<dbReference type="Gene3D" id="3.40.50.300">
    <property type="entry name" value="P-loop containing nucleotide triphosphate hydrolases"/>
    <property type="match status" value="1"/>
</dbReference>
<reference evidence="10 11" key="1">
    <citation type="submission" date="2019-06" db="EMBL/GenBank/DDBJ databases">
        <title>Draft genome of Aliikangiella marina GYP-15.</title>
        <authorList>
            <person name="Wang G."/>
        </authorList>
    </citation>
    <scope>NUCLEOTIDE SEQUENCE [LARGE SCALE GENOMIC DNA]</scope>
    <source>
        <strain evidence="10 11">GYP-15</strain>
    </source>
</reference>
<evidence type="ECO:0000256" key="5">
    <source>
        <dbReference type="ARBA" id="ARBA00022989"/>
    </source>
</evidence>
<dbReference type="InterPro" id="IPR011527">
    <property type="entry name" value="ABC1_TM_dom"/>
</dbReference>
<dbReference type="InterPro" id="IPR039421">
    <property type="entry name" value="Type_1_exporter"/>
</dbReference>
<keyword evidence="11" id="KW-1185">Reference proteome</keyword>
<dbReference type="PROSITE" id="PS50929">
    <property type="entry name" value="ABC_TM1F"/>
    <property type="match status" value="1"/>
</dbReference>
<feature type="domain" description="ABC transmembrane type-1" evidence="9">
    <location>
        <begin position="21"/>
        <end position="322"/>
    </location>
</feature>
<evidence type="ECO:0000259" key="8">
    <source>
        <dbReference type="PROSITE" id="PS50893"/>
    </source>
</evidence>
<evidence type="ECO:0000313" key="11">
    <source>
        <dbReference type="Proteomes" id="UP000317839"/>
    </source>
</evidence>
<evidence type="ECO:0000256" key="7">
    <source>
        <dbReference type="SAM" id="Phobius"/>
    </source>
</evidence>
<evidence type="ECO:0000256" key="2">
    <source>
        <dbReference type="ARBA" id="ARBA00022692"/>
    </source>
</evidence>
<dbReference type="OrthoDB" id="9806127at2"/>
<keyword evidence="5 7" id="KW-1133">Transmembrane helix</keyword>
<dbReference type="GO" id="GO:0034040">
    <property type="term" value="F:ATPase-coupled lipid transmembrane transporter activity"/>
    <property type="evidence" value="ECO:0007669"/>
    <property type="project" value="TreeGrafter"/>
</dbReference>
<dbReference type="InterPro" id="IPR003593">
    <property type="entry name" value="AAA+_ATPase"/>
</dbReference>
<evidence type="ECO:0000313" key="10">
    <source>
        <dbReference type="EMBL" id="TQV70987.1"/>
    </source>
</evidence>
<dbReference type="GO" id="GO:0005524">
    <property type="term" value="F:ATP binding"/>
    <property type="evidence" value="ECO:0007669"/>
    <property type="project" value="UniProtKB-KW"/>
</dbReference>
<comment type="subcellular location">
    <subcellularLocation>
        <location evidence="1">Cell membrane</location>
        <topology evidence="1">Multi-pass membrane protein</topology>
    </subcellularLocation>
</comment>
<dbReference type="PANTHER" id="PTHR24221">
    <property type="entry name" value="ATP-BINDING CASSETTE SUB-FAMILY B"/>
    <property type="match status" value="1"/>
</dbReference>
<dbReference type="GO" id="GO:0005886">
    <property type="term" value="C:plasma membrane"/>
    <property type="evidence" value="ECO:0007669"/>
    <property type="project" value="UniProtKB-SubCell"/>
</dbReference>
<keyword evidence="6 7" id="KW-0472">Membrane</keyword>
<feature type="transmembrane region" description="Helical" evidence="7">
    <location>
        <begin position="75"/>
        <end position="100"/>
    </location>
</feature>